<dbReference type="RefSeq" id="WP_099513709.1">
    <property type="nucleotide sequence ID" value="NZ_CP016617.1"/>
</dbReference>
<dbReference type="KEGG" id="moc:BB934_30500"/>
<dbReference type="CDD" id="cd06325">
    <property type="entry name" value="PBP1_ABC_unchar_transporter"/>
    <property type="match status" value="1"/>
</dbReference>
<geneLocation type="plasmid" evidence="1">
    <name>unnamed1</name>
</geneLocation>
<evidence type="ECO:0000313" key="1">
    <source>
        <dbReference type="EMBL" id="ANY82606.1"/>
    </source>
</evidence>
<accession>A0A1B2ERK5</accession>
<dbReference type="Pfam" id="PF04392">
    <property type="entry name" value="ABC_sub_bind"/>
    <property type="match status" value="1"/>
</dbReference>
<dbReference type="EMBL" id="CP016617">
    <property type="protein sequence ID" value="ANY82606.1"/>
    <property type="molecule type" value="Genomic_DNA"/>
</dbReference>
<name>A0A1B2ERK5_9HYPH</name>
<dbReference type="PANTHER" id="PTHR35271:SF1">
    <property type="entry name" value="ABC TRANSPORTER, SUBSTRATE-BINDING LIPOPROTEIN"/>
    <property type="match status" value="1"/>
</dbReference>
<dbReference type="PANTHER" id="PTHR35271">
    <property type="entry name" value="ABC TRANSPORTER, SUBSTRATE-BINDING LIPOPROTEIN-RELATED"/>
    <property type="match status" value="1"/>
</dbReference>
<dbReference type="InterPro" id="IPR007487">
    <property type="entry name" value="ABC_transpt-TYRBP-like"/>
</dbReference>
<dbReference type="AlphaFoldDB" id="A0A1B2ERK5"/>
<organism evidence="1">
    <name type="scientific">Microvirga ossetica</name>
    <dbReference type="NCBI Taxonomy" id="1882682"/>
    <lineage>
        <taxon>Bacteria</taxon>
        <taxon>Pseudomonadati</taxon>
        <taxon>Pseudomonadota</taxon>
        <taxon>Alphaproteobacteria</taxon>
        <taxon>Hyphomicrobiales</taxon>
        <taxon>Methylobacteriaceae</taxon>
        <taxon>Microvirga</taxon>
    </lineage>
</organism>
<dbReference type="Gene3D" id="3.40.50.2300">
    <property type="match status" value="2"/>
</dbReference>
<protein>
    <recommendedName>
        <fullName evidence="2">ABC transporter substrate-binding protein</fullName>
    </recommendedName>
</protein>
<proteinExistence type="predicted"/>
<sequence>MRRRDFLAYLVGAAGSLPLAASSQSGGSVRRVGILIEFAESDPEAQARLSALWTGLNALGWRDGDNLRSDLRFAGGDAARIQSLAAELAASVPDIILGSGAPVAAALQRATRSVPIVFVQISDPVGAGLVPSLGHPGGNITGFTNFEYPMAGKWGETLKEMVPSIERVLLVQNPANFGWPGYLRAMTDAAPLLKLRLTPGAVQDASTIMQVIDEFAREPNGGLIVLPDTTTSAHRELIVMLAARHRLPAIYPFRFFVDVGGLMSYGLDVLDVFRRAASYIDRILRGEKPGDLPVQKPDKFELRINLKTARALGITPPFALFIRADEVIE</sequence>
<keyword evidence="1" id="KW-0614">Plasmid</keyword>
<gene>
    <name evidence="1" type="ORF">BB934_30500</name>
</gene>
<dbReference type="OrthoDB" id="1680494at2"/>
<reference evidence="1" key="1">
    <citation type="submission" date="2016-07" db="EMBL/GenBank/DDBJ databases">
        <title>Microvirga ossetica sp. nov. a new species of rhizobia isolated from root nodules of the legume species Vicia alpestris Steven originated from North Ossetia region in the Caucasus.</title>
        <authorList>
            <person name="Safronova V.I."/>
            <person name="Kuznetsova I.G."/>
            <person name="Sazanova A.L."/>
            <person name="Belimov A."/>
            <person name="Andronov E."/>
            <person name="Osledkin Y.S."/>
            <person name="Onishchuk O.P."/>
            <person name="Kurchak O.N."/>
            <person name="Shaposhnikov A.I."/>
            <person name="Willems A."/>
            <person name="Tikhonovich I.A."/>
        </authorList>
    </citation>
    <scope>NUCLEOTIDE SEQUENCE [LARGE SCALE GENOMIC DNA]</scope>
    <source>
        <strain evidence="1">V5/3M</strain>
        <plasmid evidence="1">unnamed1</plasmid>
    </source>
</reference>
<evidence type="ECO:0008006" key="2">
    <source>
        <dbReference type="Google" id="ProtNLM"/>
    </source>
</evidence>